<evidence type="ECO:0000256" key="1">
    <source>
        <dbReference type="ARBA" id="ARBA00000085"/>
    </source>
</evidence>
<dbReference type="RefSeq" id="WP_200598723.1">
    <property type="nucleotide sequence ID" value="NZ_JAEPBG010000053.1"/>
</dbReference>
<comment type="catalytic activity">
    <reaction evidence="1">
        <text>ATP + protein L-histidine = ADP + protein N-phospho-L-histidine.</text>
        <dbReference type="EC" id="2.7.13.3"/>
    </reaction>
</comment>
<sequence length="663" mass="73125">MARKIAAYDWSSHPLGPIDRWPMTLRTALGMALDSGFPMFLVWTNQFYAFYNDAYIPILGSKEPHALGRRFEDLWSEAWPVVGPIAEKAYAGETSYFDDLPIVVDRHGYPEQTYFSFSYSPVRDDQGGVAGVLCTVFETTTKVSSLTLLKQSEDRLQLSLEASDSIGIWSVDMQTLATTVDARFARLFHVDPSAAERGELLLSTFTDRIHPEDQPRVLRAIANTMEMEQPYEEEYRLTDSDNTTVWVAVKGRVFTNEDTGEKRFAGVAVDITPRKHIEENLRRLADDLTQTNRRQQEFLAILAHELRNPLAPIRTGLDLIAASGEPTAMTARICTMMSRQVNHLVHLVDDLLDLSRVTTGKIALKMGYVTIRDVVSQAIEMVDPALKAKRHRFSAHVPDEAIWIHADINRIVQVVVNVLSNAAKYTLPGGEIDLMVTATAEWASIVVTDNGIGISSDSLPRVFNMFNQVNRDGQYAQGGLGIGLALVKRLTEMHGGTISAESAGLNHGSTFTIRLHIAQPAAGSAASSINIAAHEPASIRSLRILLADDNEDALSMLAHIVEMDGHQVRTAPDGEQALLIAREWAPDLALLDLGMPNLNGFQTAQAMRSSPTLKGVRLAALTGWGAAEDRLRTAQAGFNRHFTKPVDIHELRSYLAAIAAYSD</sequence>
<dbReference type="FunFam" id="3.30.565.10:FF:000006">
    <property type="entry name" value="Sensor histidine kinase WalK"/>
    <property type="match status" value="1"/>
</dbReference>
<protein>
    <recommendedName>
        <fullName evidence="3">histidine kinase</fullName>
        <ecNumber evidence="3">2.7.13.3</ecNumber>
    </recommendedName>
</protein>
<dbReference type="NCBIfam" id="TIGR00229">
    <property type="entry name" value="sensory_box"/>
    <property type="match status" value="1"/>
</dbReference>
<feature type="domain" description="PAC" evidence="11">
    <location>
        <begin position="231"/>
        <end position="283"/>
    </location>
</feature>
<dbReference type="SMART" id="SM00448">
    <property type="entry name" value="REC"/>
    <property type="match status" value="1"/>
</dbReference>
<dbReference type="InterPro" id="IPR004358">
    <property type="entry name" value="Sig_transdc_His_kin-like_C"/>
</dbReference>
<feature type="modified residue" description="4-aspartylphosphate" evidence="7">
    <location>
        <position position="592"/>
    </location>
</feature>
<evidence type="ECO:0000259" key="10">
    <source>
        <dbReference type="PROSITE" id="PS50112"/>
    </source>
</evidence>
<dbReference type="CDD" id="cd17580">
    <property type="entry name" value="REC_2_DhkD-like"/>
    <property type="match status" value="1"/>
</dbReference>
<dbReference type="SMART" id="SM00387">
    <property type="entry name" value="HATPase_c"/>
    <property type="match status" value="1"/>
</dbReference>
<gene>
    <name evidence="12" type="ORF">JJB74_32660</name>
</gene>
<dbReference type="GO" id="GO:0000155">
    <property type="term" value="F:phosphorelay sensor kinase activity"/>
    <property type="evidence" value="ECO:0007669"/>
    <property type="project" value="InterPro"/>
</dbReference>
<proteinExistence type="predicted"/>
<dbReference type="EC" id="2.7.13.3" evidence="3"/>
<comment type="caution">
    <text evidence="12">The sequence shown here is derived from an EMBL/GenBank/DDBJ whole genome shotgun (WGS) entry which is preliminary data.</text>
</comment>
<evidence type="ECO:0000259" key="11">
    <source>
        <dbReference type="PROSITE" id="PS50113"/>
    </source>
</evidence>
<dbReference type="PROSITE" id="PS50113">
    <property type="entry name" value="PAC"/>
    <property type="match status" value="1"/>
</dbReference>
<dbReference type="SUPFAM" id="SSF55785">
    <property type="entry name" value="PYP-like sensor domain (PAS domain)"/>
    <property type="match status" value="2"/>
</dbReference>
<accession>A0A934T0R1</accession>
<evidence type="ECO:0000256" key="7">
    <source>
        <dbReference type="PROSITE-ProRule" id="PRU00169"/>
    </source>
</evidence>
<dbReference type="InterPro" id="IPR035965">
    <property type="entry name" value="PAS-like_dom_sf"/>
</dbReference>
<dbReference type="Gene3D" id="3.40.50.2300">
    <property type="match status" value="1"/>
</dbReference>
<dbReference type="CDD" id="cd00130">
    <property type="entry name" value="PAS"/>
    <property type="match status" value="1"/>
</dbReference>
<dbReference type="Gene3D" id="3.30.450.20">
    <property type="entry name" value="PAS domain"/>
    <property type="match status" value="2"/>
</dbReference>
<dbReference type="InterPro" id="IPR000014">
    <property type="entry name" value="PAS"/>
</dbReference>
<feature type="domain" description="Response regulatory" evidence="9">
    <location>
        <begin position="543"/>
        <end position="659"/>
    </location>
</feature>
<dbReference type="InterPro" id="IPR011006">
    <property type="entry name" value="CheY-like_superfamily"/>
</dbReference>
<dbReference type="Gene3D" id="3.30.565.10">
    <property type="entry name" value="Histidine kinase-like ATPase, C-terminal domain"/>
    <property type="match status" value="1"/>
</dbReference>
<keyword evidence="13" id="KW-1185">Reference proteome</keyword>
<dbReference type="PROSITE" id="PS50112">
    <property type="entry name" value="PAS"/>
    <property type="match status" value="1"/>
</dbReference>
<evidence type="ECO:0000259" key="8">
    <source>
        <dbReference type="PROSITE" id="PS50109"/>
    </source>
</evidence>
<dbReference type="SUPFAM" id="SSF52172">
    <property type="entry name" value="CheY-like"/>
    <property type="match status" value="1"/>
</dbReference>
<dbReference type="InterPro" id="IPR036097">
    <property type="entry name" value="HisK_dim/P_sf"/>
</dbReference>
<evidence type="ECO:0000256" key="5">
    <source>
        <dbReference type="ARBA" id="ARBA00022679"/>
    </source>
</evidence>
<dbReference type="Pfam" id="PF00072">
    <property type="entry name" value="Response_reg"/>
    <property type="match status" value="1"/>
</dbReference>
<feature type="domain" description="PAS" evidence="10">
    <location>
        <begin position="152"/>
        <end position="228"/>
    </location>
</feature>
<dbReference type="InterPro" id="IPR003661">
    <property type="entry name" value="HisK_dim/P_dom"/>
</dbReference>
<evidence type="ECO:0000313" key="12">
    <source>
        <dbReference type="EMBL" id="MBK4739357.1"/>
    </source>
</evidence>
<evidence type="ECO:0000256" key="2">
    <source>
        <dbReference type="ARBA" id="ARBA00004429"/>
    </source>
</evidence>
<dbReference type="InterPro" id="IPR013655">
    <property type="entry name" value="PAS_fold_3"/>
</dbReference>
<keyword evidence="4 7" id="KW-0597">Phosphoprotein</keyword>
<dbReference type="InterPro" id="IPR001789">
    <property type="entry name" value="Sig_transdc_resp-reg_receiver"/>
</dbReference>
<evidence type="ECO:0000259" key="9">
    <source>
        <dbReference type="PROSITE" id="PS50110"/>
    </source>
</evidence>
<dbReference type="InterPro" id="IPR005467">
    <property type="entry name" value="His_kinase_dom"/>
</dbReference>
<name>A0A934T0R1_9BURK</name>
<dbReference type="InterPro" id="IPR013656">
    <property type="entry name" value="PAS_4"/>
</dbReference>
<dbReference type="Pfam" id="PF02518">
    <property type="entry name" value="HATPase_c"/>
    <property type="match status" value="1"/>
</dbReference>
<evidence type="ECO:0000256" key="3">
    <source>
        <dbReference type="ARBA" id="ARBA00012438"/>
    </source>
</evidence>
<dbReference type="PRINTS" id="PR00344">
    <property type="entry name" value="BCTRLSENSOR"/>
</dbReference>
<dbReference type="InterPro" id="IPR001610">
    <property type="entry name" value="PAC"/>
</dbReference>
<dbReference type="PROSITE" id="PS50109">
    <property type="entry name" value="HIS_KIN"/>
    <property type="match status" value="1"/>
</dbReference>
<dbReference type="PROSITE" id="PS50110">
    <property type="entry name" value="RESPONSE_REGULATORY"/>
    <property type="match status" value="1"/>
</dbReference>
<dbReference type="PANTHER" id="PTHR43547:SF2">
    <property type="entry name" value="HYBRID SIGNAL TRANSDUCTION HISTIDINE KINASE C"/>
    <property type="match status" value="1"/>
</dbReference>
<dbReference type="InterPro" id="IPR000700">
    <property type="entry name" value="PAS-assoc_C"/>
</dbReference>
<dbReference type="EMBL" id="JAEPBG010000053">
    <property type="protein sequence ID" value="MBK4739357.1"/>
    <property type="molecule type" value="Genomic_DNA"/>
</dbReference>
<evidence type="ECO:0000256" key="6">
    <source>
        <dbReference type="ARBA" id="ARBA00022777"/>
    </source>
</evidence>
<evidence type="ECO:0000256" key="4">
    <source>
        <dbReference type="ARBA" id="ARBA00022553"/>
    </source>
</evidence>
<dbReference type="SUPFAM" id="SSF55874">
    <property type="entry name" value="ATPase domain of HSP90 chaperone/DNA topoisomerase II/histidine kinase"/>
    <property type="match status" value="1"/>
</dbReference>
<comment type="subcellular location">
    <subcellularLocation>
        <location evidence="2">Cell inner membrane</location>
        <topology evidence="2">Multi-pass membrane protein</topology>
    </subcellularLocation>
</comment>
<dbReference type="PANTHER" id="PTHR43547">
    <property type="entry name" value="TWO-COMPONENT HISTIDINE KINASE"/>
    <property type="match status" value="1"/>
</dbReference>
<organism evidence="12 13">
    <name type="scientific">Noviherbaspirillum pedocola</name>
    <dbReference type="NCBI Taxonomy" id="2801341"/>
    <lineage>
        <taxon>Bacteria</taxon>
        <taxon>Pseudomonadati</taxon>
        <taxon>Pseudomonadota</taxon>
        <taxon>Betaproteobacteria</taxon>
        <taxon>Burkholderiales</taxon>
        <taxon>Oxalobacteraceae</taxon>
        <taxon>Noviherbaspirillum</taxon>
    </lineage>
</organism>
<dbReference type="InterPro" id="IPR003594">
    <property type="entry name" value="HATPase_dom"/>
</dbReference>
<dbReference type="SMART" id="SM00388">
    <property type="entry name" value="HisKA"/>
    <property type="match status" value="1"/>
</dbReference>
<reference evidence="12" key="1">
    <citation type="submission" date="2021-01" db="EMBL/GenBank/DDBJ databases">
        <title>Genome sequence of strain Noviherbaspirillum sp. DKR-6.</title>
        <authorList>
            <person name="Chaudhary D.K."/>
        </authorList>
    </citation>
    <scope>NUCLEOTIDE SEQUENCE</scope>
    <source>
        <strain evidence="12">DKR-6</strain>
    </source>
</reference>
<dbReference type="InterPro" id="IPR036890">
    <property type="entry name" value="HATPase_C_sf"/>
</dbReference>
<dbReference type="Pfam" id="PF08448">
    <property type="entry name" value="PAS_4"/>
    <property type="match status" value="1"/>
</dbReference>
<dbReference type="CDD" id="cd00075">
    <property type="entry name" value="HATPase"/>
    <property type="match status" value="1"/>
</dbReference>
<dbReference type="SUPFAM" id="SSF47384">
    <property type="entry name" value="Homodimeric domain of signal transducing histidine kinase"/>
    <property type="match status" value="1"/>
</dbReference>
<keyword evidence="6" id="KW-0418">Kinase</keyword>
<dbReference type="GO" id="GO:0005886">
    <property type="term" value="C:plasma membrane"/>
    <property type="evidence" value="ECO:0007669"/>
    <property type="project" value="UniProtKB-SubCell"/>
</dbReference>
<dbReference type="Proteomes" id="UP000622890">
    <property type="component" value="Unassembled WGS sequence"/>
</dbReference>
<dbReference type="CDD" id="cd00082">
    <property type="entry name" value="HisKA"/>
    <property type="match status" value="1"/>
</dbReference>
<keyword evidence="5" id="KW-0808">Transferase</keyword>
<dbReference type="Gene3D" id="1.10.287.130">
    <property type="match status" value="1"/>
</dbReference>
<dbReference type="SMART" id="SM00086">
    <property type="entry name" value="PAC"/>
    <property type="match status" value="1"/>
</dbReference>
<dbReference type="Pfam" id="PF00512">
    <property type="entry name" value="HisKA"/>
    <property type="match status" value="1"/>
</dbReference>
<feature type="domain" description="Histidine kinase" evidence="8">
    <location>
        <begin position="301"/>
        <end position="519"/>
    </location>
</feature>
<evidence type="ECO:0000313" key="13">
    <source>
        <dbReference type="Proteomes" id="UP000622890"/>
    </source>
</evidence>
<dbReference type="AlphaFoldDB" id="A0A934T0R1"/>
<dbReference type="Pfam" id="PF08447">
    <property type="entry name" value="PAS_3"/>
    <property type="match status" value="1"/>
</dbReference>